<keyword evidence="4 5" id="KW-0472">Membrane</keyword>
<dbReference type="OrthoDB" id="19344at2759"/>
<dbReference type="InterPro" id="IPR051415">
    <property type="entry name" value="LAAT-1"/>
</dbReference>
<name>A0A1Y2HJQ7_9FUNG</name>
<dbReference type="Gene3D" id="1.20.1280.290">
    <property type="match status" value="1"/>
</dbReference>
<organism evidence="6 7">
    <name type="scientific">Catenaria anguillulae PL171</name>
    <dbReference type="NCBI Taxonomy" id="765915"/>
    <lineage>
        <taxon>Eukaryota</taxon>
        <taxon>Fungi</taxon>
        <taxon>Fungi incertae sedis</taxon>
        <taxon>Blastocladiomycota</taxon>
        <taxon>Blastocladiomycetes</taxon>
        <taxon>Blastocladiales</taxon>
        <taxon>Catenariaceae</taxon>
        <taxon>Catenaria</taxon>
    </lineage>
</organism>
<dbReference type="PANTHER" id="PTHR16201:SF11">
    <property type="entry name" value="PQ-LOOP REPEAT-CONTAINING PROTEIN"/>
    <property type="match status" value="1"/>
</dbReference>
<dbReference type="SMART" id="SM00679">
    <property type="entry name" value="CTNS"/>
    <property type="match status" value="2"/>
</dbReference>
<feature type="transmembrane region" description="Helical" evidence="5">
    <location>
        <begin position="91"/>
        <end position="112"/>
    </location>
</feature>
<accession>A0A1Y2HJQ7</accession>
<feature type="transmembrane region" description="Helical" evidence="5">
    <location>
        <begin position="221"/>
        <end position="241"/>
    </location>
</feature>
<protein>
    <recommendedName>
        <fullName evidence="8">PQ loop repeat-domain-containing protein</fullName>
    </recommendedName>
</protein>
<evidence type="ECO:0000313" key="7">
    <source>
        <dbReference type="Proteomes" id="UP000193411"/>
    </source>
</evidence>
<feature type="transmembrane region" description="Helical" evidence="5">
    <location>
        <begin position="174"/>
        <end position="195"/>
    </location>
</feature>
<dbReference type="GO" id="GO:0016020">
    <property type="term" value="C:membrane"/>
    <property type="evidence" value="ECO:0007669"/>
    <property type="project" value="UniProtKB-SubCell"/>
</dbReference>
<feature type="transmembrane region" description="Helical" evidence="5">
    <location>
        <begin position="286"/>
        <end position="308"/>
    </location>
</feature>
<gene>
    <name evidence="6" type="ORF">BCR44DRAFT_115801</name>
</gene>
<evidence type="ECO:0008006" key="8">
    <source>
        <dbReference type="Google" id="ProtNLM"/>
    </source>
</evidence>
<comment type="subcellular location">
    <subcellularLocation>
        <location evidence="1">Membrane</location>
        <topology evidence="1">Multi-pass membrane protein</topology>
    </subcellularLocation>
</comment>
<keyword evidence="3 5" id="KW-1133">Transmembrane helix</keyword>
<evidence type="ECO:0000256" key="5">
    <source>
        <dbReference type="SAM" id="Phobius"/>
    </source>
</evidence>
<keyword evidence="7" id="KW-1185">Reference proteome</keyword>
<feature type="transmembrane region" description="Helical" evidence="5">
    <location>
        <begin position="20"/>
        <end position="40"/>
    </location>
</feature>
<dbReference type="EMBL" id="MCFL01000026">
    <property type="protein sequence ID" value="ORZ34806.1"/>
    <property type="molecule type" value="Genomic_DNA"/>
</dbReference>
<dbReference type="InterPro" id="IPR006603">
    <property type="entry name" value="PQ-loop_rpt"/>
</dbReference>
<feature type="non-terminal residue" evidence="6">
    <location>
        <position position="312"/>
    </location>
</feature>
<feature type="transmembrane region" description="Helical" evidence="5">
    <location>
        <begin position="52"/>
        <end position="71"/>
    </location>
</feature>
<sequence length="312" mass="33069">MIPPPSQSQCPLAHSPTQLALSTALLVGIVLSYVPQQLAILLGKSSEGLSPWFLLLGSIATISTVANVLLLQWHVVQCCSVWSPLGCFENALGVIQLSSQAIMFLIIGALYLHYFPSHLKFSAAVGTHLDLDQEQVAHDETAPLLASASAPDSASASAERPPVTARLWTVSRRIALSVLAYLLLTTTLVALALALTPSPHLTPSPSPPSSPPTFGQPAPELVALAGIFGGIATLMSCLQFLPQIIHTYDAKDPGALSIGTMLMQTPGTLLLIYSLSLRPGTNISTYLSYCVSATCQGTLLVLSLVYLYRKRS</sequence>
<evidence type="ECO:0000256" key="4">
    <source>
        <dbReference type="ARBA" id="ARBA00023136"/>
    </source>
</evidence>
<evidence type="ECO:0000256" key="3">
    <source>
        <dbReference type="ARBA" id="ARBA00022989"/>
    </source>
</evidence>
<reference evidence="6 7" key="1">
    <citation type="submission" date="2016-07" db="EMBL/GenBank/DDBJ databases">
        <title>Pervasive Adenine N6-methylation of Active Genes in Fungi.</title>
        <authorList>
            <consortium name="DOE Joint Genome Institute"/>
            <person name="Mondo S.J."/>
            <person name="Dannebaum R.O."/>
            <person name="Kuo R.C."/>
            <person name="Labutti K."/>
            <person name="Haridas S."/>
            <person name="Kuo A."/>
            <person name="Salamov A."/>
            <person name="Ahrendt S.R."/>
            <person name="Lipzen A."/>
            <person name="Sullivan W."/>
            <person name="Andreopoulos W.B."/>
            <person name="Clum A."/>
            <person name="Lindquist E."/>
            <person name="Daum C."/>
            <person name="Ramamoorthy G.K."/>
            <person name="Gryganskyi A."/>
            <person name="Culley D."/>
            <person name="Magnuson J.K."/>
            <person name="James T.Y."/>
            <person name="O'Malley M.A."/>
            <person name="Stajich J.E."/>
            <person name="Spatafora J.W."/>
            <person name="Visel A."/>
            <person name="Grigoriev I.V."/>
        </authorList>
    </citation>
    <scope>NUCLEOTIDE SEQUENCE [LARGE SCALE GENOMIC DNA]</scope>
    <source>
        <strain evidence="6 7">PL171</strain>
    </source>
</reference>
<evidence type="ECO:0000256" key="1">
    <source>
        <dbReference type="ARBA" id="ARBA00004141"/>
    </source>
</evidence>
<keyword evidence="2 5" id="KW-0812">Transmembrane</keyword>
<dbReference type="AlphaFoldDB" id="A0A1Y2HJQ7"/>
<evidence type="ECO:0000256" key="2">
    <source>
        <dbReference type="ARBA" id="ARBA00022692"/>
    </source>
</evidence>
<dbReference type="Proteomes" id="UP000193411">
    <property type="component" value="Unassembled WGS sequence"/>
</dbReference>
<evidence type="ECO:0000313" key="6">
    <source>
        <dbReference type="EMBL" id="ORZ34806.1"/>
    </source>
</evidence>
<feature type="transmembrane region" description="Helical" evidence="5">
    <location>
        <begin position="253"/>
        <end position="274"/>
    </location>
</feature>
<comment type="caution">
    <text evidence="6">The sequence shown here is derived from an EMBL/GenBank/DDBJ whole genome shotgun (WGS) entry which is preliminary data.</text>
</comment>
<dbReference type="Pfam" id="PF04193">
    <property type="entry name" value="PQ-loop"/>
    <property type="match status" value="2"/>
</dbReference>
<dbReference type="PANTHER" id="PTHR16201">
    <property type="entry name" value="SEVEN TRANSMEMBRANE PROTEIN 1-RELATED"/>
    <property type="match status" value="1"/>
</dbReference>
<proteinExistence type="predicted"/>